<name>A0A7T8JYN0_CALRO</name>
<accession>A0A7T8JYN0</accession>
<proteinExistence type="predicted"/>
<sequence>MLPSVYLHTMTHNEIISLYTLKHRRILQKLSDTIMDINTSIESLNSSLILSEIRKTTAIIPPMTTTSTTEATVSTQVQDAPLLPIKDNSVIVNIQRDMSILADMVEELRDQRDMEVESIPKQVEDRLQKSFEDLGLIRIMESNRVDEDLLEEEGIRMDILLAEFEKLGSMIGSLRNETSLVPLNVITTLFKAKERIKMSLHDTKLVYIYPSHNQTGRNHNNHYDYDHYTNNNNSNLPFFSCRNTDEKSFPFWEFHNGDRGWHKLRGLLLAQLRR</sequence>
<dbReference type="Proteomes" id="UP000595437">
    <property type="component" value="Chromosome 9"/>
</dbReference>
<keyword evidence="2" id="KW-1185">Reference proteome</keyword>
<evidence type="ECO:0000313" key="2">
    <source>
        <dbReference type="Proteomes" id="UP000595437"/>
    </source>
</evidence>
<protein>
    <submittedName>
        <fullName evidence="1">Uncharacterized protein</fullName>
    </submittedName>
</protein>
<evidence type="ECO:0000313" key="1">
    <source>
        <dbReference type="EMBL" id="QQP40062.1"/>
    </source>
</evidence>
<dbReference type="EMBL" id="CP045898">
    <property type="protein sequence ID" value="QQP40062.1"/>
    <property type="molecule type" value="Genomic_DNA"/>
</dbReference>
<dbReference type="AlphaFoldDB" id="A0A7T8JYN0"/>
<reference evidence="2" key="1">
    <citation type="submission" date="2021-01" db="EMBL/GenBank/DDBJ databases">
        <title>Caligus Genome Assembly.</title>
        <authorList>
            <person name="Gallardo-Escarate C."/>
        </authorList>
    </citation>
    <scope>NUCLEOTIDE SEQUENCE [LARGE SCALE GENOMIC DNA]</scope>
</reference>
<gene>
    <name evidence="1" type="ORF">FKW44_013983</name>
</gene>
<organism evidence="1 2">
    <name type="scientific">Caligus rogercresseyi</name>
    <name type="common">Sea louse</name>
    <dbReference type="NCBI Taxonomy" id="217165"/>
    <lineage>
        <taxon>Eukaryota</taxon>
        <taxon>Metazoa</taxon>
        <taxon>Ecdysozoa</taxon>
        <taxon>Arthropoda</taxon>
        <taxon>Crustacea</taxon>
        <taxon>Multicrustacea</taxon>
        <taxon>Hexanauplia</taxon>
        <taxon>Copepoda</taxon>
        <taxon>Siphonostomatoida</taxon>
        <taxon>Caligidae</taxon>
        <taxon>Caligus</taxon>
    </lineage>
</organism>
<feature type="non-terminal residue" evidence="1">
    <location>
        <position position="274"/>
    </location>
</feature>